<dbReference type="GO" id="GO:0004582">
    <property type="term" value="F:dolichyl-phosphate beta-D-mannosyltransferase activity"/>
    <property type="evidence" value="ECO:0007669"/>
    <property type="project" value="InterPro"/>
</dbReference>
<evidence type="ECO:0000256" key="1">
    <source>
        <dbReference type="ARBA" id="ARBA00006739"/>
    </source>
</evidence>
<evidence type="ECO:0000259" key="4">
    <source>
        <dbReference type="Pfam" id="PF00535"/>
    </source>
</evidence>
<dbReference type="Pfam" id="PF00535">
    <property type="entry name" value="Glycos_transf_2"/>
    <property type="match status" value="1"/>
</dbReference>
<evidence type="ECO:0000313" key="6">
    <source>
        <dbReference type="Proteomes" id="UP000451860"/>
    </source>
</evidence>
<dbReference type="GO" id="GO:0016020">
    <property type="term" value="C:membrane"/>
    <property type="evidence" value="ECO:0007669"/>
    <property type="project" value="GOC"/>
</dbReference>
<dbReference type="CDD" id="cd06442">
    <property type="entry name" value="DPM1_like"/>
    <property type="match status" value="1"/>
</dbReference>
<dbReference type="Proteomes" id="UP000451860">
    <property type="component" value="Unassembled WGS sequence"/>
</dbReference>
<protein>
    <submittedName>
        <fullName evidence="5">Glycosyltransferase</fullName>
    </submittedName>
</protein>
<dbReference type="OrthoDB" id="9810303at2"/>
<feature type="domain" description="Glycosyltransferase 2-like" evidence="4">
    <location>
        <begin position="5"/>
        <end position="169"/>
    </location>
</feature>
<dbReference type="EMBL" id="WHJE01000045">
    <property type="protein sequence ID" value="KAE8764030.1"/>
    <property type="molecule type" value="Genomic_DNA"/>
</dbReference>
<dbReference type="PANTHER" id="PTHR43398:SF1">
    <property type="entry name" value="DOLICHOL-PHOSPHATE MANNOSYLTRANSFERASE SUBUNIT 1"/>
    <property type="match status" value="1"/>
</dbReference>
<evidence type="ECO:0000256" key="2">
    <source>
        <dbReference type="ARBA" id="ARBA00022676"/>
    </source>
</evidence>
<evidence type="ECO:0000256" key="3">
    <source>
        <dbReference type="ARBA" id="ARBA00022679"/>
    </source>
</evidence>
<dbReference type="SUPFAM" id="SSF53448">
    <property type="entry name" value="Nucleotide-diphospho-sugar transferases"/>
    <property type="match status" value="1"/>
</dbReference>
<dbReference type="InterPro" id="IPR029044">
    <property type="entry name" value="Nucleotide-diphossugar_trans"/>
</dbReference>
<reference evidence="5 6" key="1">
    <citation type="submission" date="2019-10" db="EMBL/GenBank/DDBJ databases">
        <title>Georgenia wutianyii sp. nov. and Georgenia yuyongxinii sp. nov. isolated from plateau pika (Ochotona curzoniae) in the Qinghai-Tibet plateau of China.</title>
        <authorList>
            <person name="Tian Z."/>
        </authorList>
    </citation>
    <scope>NUCLEOTIDE SEQUENCE [LARGE SCALE GENOMIC DNA]</scope>
    <source>
        <strain evidence="5 6">DSM 21501</strain>
    </source>
</reference>
<dbReference type="InterPro" id="IPR039528">
    <property type="entry name" value="DPM1-like"/>
</dbReference>
<dbReference type="PANTHER" id="PTHR43398">
    <property type="entry name" value="DOLICHOL-PHOSPHATE MANNOSYLTRANSFERASE SUBUNIT 1"/>
    <property type="match status" value="1"/>
</dbReference>
<keyword evidence="6" id="KW-1185">Reference proteome</keyword>
<name>A0A7J5UP87_9MICO</name>
<dbReference type="GO" id="GO:0009247">
    <property type="term" value="P:glycolipid biosynthetic process"/>
    <property type="evidence" value="ECO:0007669"/>
    <property type="project" value="TreeGrafter"/>
</dbReference>
<comment type="caution">
    <text evidence="5">The sequence shown here is derived from an EMBL/GenBank/DDBJ whole genome shotgun (WGS) entry which is preliminary data.</text>
</comment>
<sequence length="251" mass="27516">MKTLVIIPTYEERDALPRTLARTRAAAPEADVLVVDDNSPDGTGELADAAAAADPGVHVLHRAGKEGLGRAYVAGFAWALERGYDLVVEMDADGSHPPEQLPLLLERAQLSDAPDLVLGSRWVPGGAVVNWPGRREALSRGGNLYVRLALGVPVHDATGGYRVYRAATLRRLPLAEIQSQGYCFQVDMTWRVHRAGGHIVEMPITFVERAEGRSKMSRQIVLEALWRTTAWGLAHRGRQLRALLTGRRPPR</sequence>
<dbReference type="RefSeq" id="WP_152204364.1">
    <property type="nucleotide sequence ID" value="NZ_VUKF01000051.1"/>
</dbReference>
<comment type="similarity">
    <text evidence="1">Belongs to the glycosyltransferase 2 family.</text>
</comment>
<accession>A0A7J5UP87</accession>
<dbReference type="InterPro" id="IPR001173">
    <property type="entry name" value="Glyco_trans_2-like"/>
</dbReference>
<keyword evidence="3 5" id="KW-0808">Transferase</keyword>
<organism evidence="5 6">
    <name type="scientific">Georgenia thermotolerans</name>
    <dbReference type="NCBI Taxonomy" id="527326"/>
    <lineage>
        <taxon>Bacteria</taxon>
        <taxon>Bacillati</taxon>
        <taxon>Actinomycetota</taxon>
        <taxon>Actinomycetes</taxon>
        <taxon>Micrococcales</taxon>
        <taxon>Bogoriellaceae</taxon>
        <taxon>Georgenia</taxon>
    </lineage>
</organism>
<dbReference type="FunFam" id="3.90.550.10:FF:000122">
    <property type="entry name" value="Dolichol-phosphate mannosyltransferase subunit 1"/>
    <property type="match status" value="1"/>
</dbReference>
<dbReference type="Gene3D" id="3.90.550.10">
    <property type="entry name" value="Spore Coat Polysaccharide Biosynthesis Protein SpsA, Chain A"/>
    <property type="match status" value="1"/>
</dbReference>
<gene>
    <name evidence="5" type="ORF">GB883_10940</name>
</gene>
<evidence type="ECO:0000313" key="5">
    <source>
        <dbReference type="EMBL" id="KAE8764030.1"/>
    </source>
</evidence>
<proteinExistence type="inferred from homology"/>
<keyword evidence="2" id="KW-0328">Glycosyltransferase</keyword>
<dbReference type="AlphaFoldDB" id="A0A7J5UP87"/>